<proteinExistence type="predicted"/>
<evidence type="ECO:0000313" key="3">
    <source>
        <dbReference type="Proteomes" id="UP001237642"/>
    </source>
</evidence>
<evidence type="ECO:0008006" key="4">
    <source>
        <dbReference type="Google" id="ProtNLM"/>
    </source>
</evidence>
<dbReference type="GO" id="GO:0048367">
    <property type="term" value="P:shoot system development"/>
    <property type="evidence" value="ECO:0007669"/>
    <property type="project" value="InterPro"/>
</dbReference>
<feature type="region of interest" description="Disordered" evidence="1">
    <location>
        <begin position="297"/>
        <end position="421"/>
    </location>
</feature>
<dbReference type="InterPro" id="IPR034583">
    <property type="entry name" value="EMF1"/>
</dbReference>
<name>A0AAD8I0H4_9APIA</name>
<dbReference type="AlphaFoldDB" id="A0AAD8I0H4"/>
<feature type="compositionally biased region" description="Basic and acidic residues" evidence="1">
    <location>
        <begin position="297"/>
        <end position="310"/>
    </location>
</feature>
<evidence type="ECO:0000313" key="2">
    <source>
        <dbReference type="EMBL" id="KAK1375822.1"/>
    </source>
</evidence>
<dbReference type="Proteomes" id="UP001237642">
    <property type="component" value="Unassembled WGS sequence"/>
</dbReference>
<dbReference type="EMBL" id="JAUIZM010000007">
    <property type="protein sequence ID" value="KAK1375822.1"/>
    <property type="molecule type" value="Genomic_DNA"/>
</dbReference>
<accession>A0AAD8I0H4</accession>
<dbReference type="GO" id="GO:0009910">
    <property type="term" value="P:negative regulation of flower development"/>
    <property type="evidence" value="ECO:0007669"/>
    <property type="project" value="InterPro"/>
</dbReference>
<organism evidence="2 3">
    <name type="scientific">Heracleum sosnowskyi</name>
    <dbReference type="NCBI Taxonomy" id="360622"/>
    <lineage>
        <taxon>Eukaryota</taxon>
        <taxon>Viridiplantae</taxon>
        <taxon>Streptophyta</taxon>
        <taxon>Embryophyta</taxon>
        <taxon>Tracheophyta</taxon>
        <taxon>Spermatophyta</taxon>
        <taxon>Magnoliopsida</taxon>
        <taxon>eudicotyledons</taxon>
        <taxon>Gunneridae</taxon>
        <taxon>Pentapetalae</taxon>
        <taxon>asterids</taxon>
        <taxon>campanulids</taxon>
        <taxon>Apiales</taxon>
        <taxon>Apiaceae</taxon>
        <taxon>Apioideae</taxon>
        <taxon>apioid superclade</taxon>
        <taxon>Tordylieae</taxon>
        <taxon>Tordyliinae</taxon>
        <taxon>Heracleum</taxon>
    </lineage>
</organism>
<feature type="compositionally biased region" description="Basic residues" evidence="1">
    <location>
        <begin position="339"/>
        <end position="348"/>
    </location>
</feature>
<sequence length="1030" mass="112847">MEKDRIEDERNNHASSIVTPVSGSVASPVKIDSISIDLGKAMDKMAATDKCHHFSMRQYCADMRTKDIRICAPFARDGDDETKLRKQLAPLNVPKFRWWCCQSCVQDAGASSSNASQSQQNIENTSPCSIRGEIHPSPCSNKENNDALAGPSAVHGPENGVKDFSSQQVCDQTLTLANPARHTDDPAGEISVGWELAKVCVPEPASDVAATDVLAIEYPGCRSSSSGAKCLAEKADSIDEDLMTVVVANEISKKDIEIDASTRAKDAGAMKKASSTRRKKKVRLIAEILDVNAEVRSEQLASKEEQKRATPNECAAPAPISAPRKRKSNQESSKGKQLPSRKPKKVRATKGDAITTIATIHNSDSESVEDDASAGTGFKSHMSLQKAGKEPCSSKLKTKMSHGDDKQGSHKSLDRGNSKEDIGLDLSLNSYMDVDKINTLVPNKKTTLSNNHLMKEGSRTGPNFSFRKDVEEDMSGRIAYSTDINRQQENSVSLRKKLELSLGCSSKKAAEPKRFSEASRKNIDQRSETVFEQRSYDDIPMEIVELMAKHQYERGLSEAERNSCLTKRIDERNYEMMGLSDVNRSGMQPLQKEHNKWNPVKLSQAGNNHYVVANRDESHVLPLFGTCSQTQQKESVSAQRPQTSASRTFINNATQNFLWSGDRLAHRSSPAYTQVIDTCNTANNGPQHSRMAGNIWASGASNIAPPNPNFPQTIASGTSHMATYLPYPDLHKGKTVRDLDLNRADPNDSDVEVLGGCPVVADNTGRNLNPKEMNSMNSFSNEAIPAMQLLSLMVAGTHSRSPFNINAKKVIERPFFPCNNHPSIGMGERANLFEKPLFPQNHQVKEYSGTGPSVYKSARTTQMPSAYYGQNIVTSQQPEKAKKTNIPQQNNNWMVRTPVVSAGVSDMISGCNLHQGKQKGILGASVDVVFPLQPKALKITENGMGSCQMHGTIRPLRDISKEEGCSVNQNPADFTIPDAGNKYMIRGGDLKFSKDYFVSRVGGFDGQRRHGLKLTASKRQAVGPAPTVFS</sequence>
<dbReference type="PANTHER" id="PTHR35504">
    <property type="entry name" value="PROTEIN EMBRYONIC FLOWER 1"/>
    <property type="match status" value="1"/>
</dbReference>
<feature type="compositionally biased region" description="Basic and acidic residues" evidence="1">
    <location>
        <begin position="401"/>
        <end position="421"/>
    </location>
</feature>
<reference evidence="2" key="1">
    <citation type="submission" date="2023-02" db="EMBL/GenBank/DDBJ databases">
        <title>Genome of toxic invasive species Heracleum sosnowskyi carries increased number of genes despite the absence of recent whole-genome duplications.</title>
        <authorList>
            <person name="Schelkunov M."/>
            <person name="Shtratnikova V."/>
            <person name="Makarenko M."/>
            <person name="Klepikova A."/>
            <person name="Omelchenko D."/>
            <person name="Novikova G."/>
            <person name="Obukhova E."/>
            <person name="Bogdanov V."/>
            <person name="Penin A."/>
            <person name="Logacheva M."/>
        </authorList>
    </citation>
    <scope>NUCLEOTIDE SEQUENCE</scope>
    <source>
        <strain evidence="2">Hsosn_3</strain>
        <tissue evidence="2">Leaf</tissue>
    </source>
</reference>
<keyword evidence="3" id="KW-1185">Reference proteome</keyword>
<protein>
    <recommendedName>
        <fullName evidence="4">Protein EMBRYONIC FLOWER 1-like</fullName>
    </recommendedName>
</protein>
<reference evidence="2" key="2">
    <citation type="submission" date="2023-05" db="EMBL/GenBank/DDBJ databases">
        <authorList>
            <person name="Schelkunov M.I."/>
        </authorList>
    </citation>
    <scope>NUCLEOTIDE SEQUENCE</scope>
    <source>
        <strain evidence="2">Hsosn_3</strain>
        <tissue evidence="2">Leaf</tissue>
    </source>
</reference>
<gene>
    <name evidence="2" type="ORF">POM88_032015</name>
</gene>
<comment type="caution">
    <text evidence="2">The sequence shown here is derived from an EMBL/GenBank/DDBJ whole genome shotgun (WGS) entry which is preliminary data.</text>
</comment>
<feature type="region of interest" description="Disordered" evidence="1">
    <location>
        <begin position="133"/>
        <end position="156"/>
    </location>
</feature>
<dbReference type="GO" id="GO:0045892">
    <property type="term" value="P:negative regulation of DNA-templated transcription"/>
    <property type="evidence" value="ECO:0007669"/>
    <property type="project" value="InterPro"/>
</dbReference>
<dbReference type="PANTHER" id="PTHR35504:SF1">
    <property type="entry name" value="PROTEIN EMBRYONIC FLOWER 1"/>
    <property type="match status" value="1"/>
</dbReference>
<evidence type="ECO:0000256" key="1">
    <source>
        <dbReference type="SAM" id="MobiDB-lite"/>
    </source>
</evidence>